<dbReference type="Gene3D" id="1.10.10.10">
    <property type="entry name" value="Winged helix-like DNA-binding domain superfamily/Winged helix DNA-binding domain"/>
    <property type="match status" value="1"/>
</dbReference>
<feature type="domain" description="HTH marR-type" evidence="1">
    <location>
        <begin position="6"/>
        <end position="142"/>
    </location>
</feature>
<sequence>MSSSNHAGLREAVIRCLRQFIAGSILNNQQIADRLGLRLTDVQCINVLDLLGPSTPGELARCTGLTTGGVTVMLDRLEKGGYVKRQPNPRDRRSVLVRLNPAKLKKIRAFYGEIERRMEILLDGIPESELRSVVNLFSKMNEFPMEPGAE</sequence>
<dbReference type="InterPro" id="IPR036390">
    <property type="entry name" value="WH_DNA-bd_sf"/>
</dbReference>
<dbReference type="Pfam" id="PF12802">
    <property type="entry name" value="MarR_2"/>
    <property type="match status" value="1"/>
</dbReference>
<dbReference type="InterPro" id="IPR036388">
    <property type="entry name" value="WH-like_DNA-bd_sf"/>
</dbReference>
<name>A0A1X1USV7_9MYCO</name>
<protein>
    <recommendedName>
        <fullName evidence="1">HTH marR-type domain-containing protein</fullName>
    </recommendedName>
</protein>
<dbReference type="InterPro" id="IPR000835">
    <property type="entry name" value="HTH_MarR-typ"/>
</dbReference>
<evidence type="ECO:0000259" key="1">
    <source>
        <dbReference type="PROSITE" id="PS50995"/>
    </source>
</evidence>
<comment type="caution">
    <text evidence="2">The sequence shown here is derived from an EMBL/GenBank/DDBJ whole genome shotgun (WGS) entry which is preliminary data.</text>
</comment>
<dbReference type="InterPro" id="IPR011991">
    <property type="entry name" value="ArsR-like_HTH"/>
</dbReference>
<dbReference type="InterPro" id="IPR039422">
    <property type="entry name" value="MarR/SlyA-like"/>
</dbReference>
<proteinExistence type="predicted"/>
<dbReference type="PROSITE" id="PS50995">
    <property type="entry name" value="HTH_MARR_2"/>
    <property type="match status" value="1"/>
</dbReference>
<dbReference type="SMART" id="SM00347">
    <property type="entry name" value="HTH_MARR"/>
    <property type="match status" value="1"/>
</dbReference>
<accession>A0A1X1USV7</accession>
<dbReference type="STRING" id="1260918.AWC06_16590"/>
<dbReference type="SUPFAM" id="SSF46785">
    <property type="entry name" value="Winged helix' DNA-binding domain"/>
    <property type="match status" value="1"/>
</dbReference>
<dbReference type="OrthoDB" id="3173926at2"/>
<gene>
    <name evidence="2" type="ORF">AWC06_16590</name>
</gene>
<reference evidence="2 3" key="1">
    <citation type="submission" date="2016-01" db="EMBL/GenBank/DDBJ databases">
        <title>The new phylogeny of the genus Mycobacterium.</title>
        <authorList>
            <person name="Tarcisio F."/>
            <person name="Conor M."/>
            <person name="Antonella G."/>
            <person name="Elisabetta G."/>
            <person name="Giulia F.S."/>
            <person name="Sara T."/>
            <person name="Anna F."/>
            <person name="Clotilde B."/>
            <person name="Roberto B."/>
            <person name="Veronica D.S."/>
            <person name="Fabio R."/>
            <person name="Monica P."/>
            <person name="Olivier J."/>
            <person name="Enrico T."/>
            <person name="Nicola S."/>
        </authorList>
    </citation>
    <scope>NUCLEOTIDE SEQUENCE [LARGE SCALE GENOMIC DNA]</scope>
    <source>
        <strain evidence="2 3">DSM 45731</strain>
    </source>
</reference>
<dbReference type="EMBL" id="LQOW01000024">
    <property type="protein sequence ID" value="ORV59729.1"/>
    <property type="molecule type" value="Genomic_DNA"/>
</dbReference>
<organism evidence="2 3">
    <name type="scientific">Mycobacterium fragae</name>
    <dbReference type="NCBI Taxonomy" id="1260918"/>
    <lineage>
        <taxon>Bacteria</taxon>
        <taxon>Bacillati</taxon>
        <taxon>Actinomycetota</taxon>
        <taxon>Actinomycetes</taxon>
        <taxon>Mycobacteriales</taxon>
        <taxon>Mycobacteriaceae</taxon>
        <taxon>Mycobacterium</taxon>
    </lineage>
</organism>
<evidence type="ECO:0000313" key="3">
    <source>
        <dbReference type="Proteomes" id="UP000194000"/>
    </source>
</evidence>
<dbReference type="GO" id="GO:0003700">
    <property type="term" value="F:DNA-binding transcription factor activity"/>
    <property type="evidence" value="ECO:0007669"/>
    <property type="project" value="InterPro"/>
</dbReference>
<dbReference type="PANTHER" id="PTHR33164:SF106">
    <property type="entry name" value="TRANSCRIPTIONAL REGULATORY PROTEIN"/>
    <property type="match status" value="1"/>
</dbReference>
<keyword evidence="3" id="KW-1185">Reference proteome</keyword>
<dbReference type="CDD" id="cd00090">
    <property type="entry name" value="HTH_ARSR"/>
    <property type="match status" value="1"/>
</dbReference>
<evidence type="ECO:0000313" key="2">
    <source>
        <dbReference type="EMBL" id="ORV59729.1"/>
    </source>
</evidence>
<dbReference type="PRINTS" id="PR00598">
    <property type="entry name" value="HTHMARR"/>
</dbReference>
<dbReference type="AlphaFoldDB" id="A0A1X1USV7"/>
<dbReference type="Proteomes" id="UP000194000">
    <property type="component" value="Unassembled WGS sequence"/>
</dbReference>
<dbReference type="GO" id="GO:0006950">
    <property type="term" value="P:response to stress"/>
    <property type="evidence" value="ECO:0007669"/>
    <property type="project" value="TreeGrafter"/>
</dbReference>
<dbReference type="PANTHER" id="PTHR33164">
    <property type="entry name" value="TRANSCRIPTIONAL REGULATOR, MARR FAMILY"/>
    <property type="match status" value="1"/>
</dbReference>